<comment type="similarity">
    <text evidence="2 10">Belongs to the HsdR family.</text>
</comment>
<keyword evidence="3" id="KW-0540">Nuclease</keyword>
<dbReference type="Proteomes" id="UP000439424">
    <property type="component" value="Unassembled WGS sequence"/>
</dbReference>
<dbReference type="InterPro" id="IPR055180">
    <property type="entry name" value="HsdR_RecA-like_helicase_dom_2"/>
</dbReference>
<dbReference type="Gene3D" id="3.90.1570.50">
    <property type="match status" value="1"/>
</dbReference>
<dbReference type="Pfam" id="PF04313">
    <property type="entry name" value="HSDR_N"/>
    <property type="match status" value="1"/>
</dbReference>
<dbReference type="REBASE" id="281417">
    <property type="entry name" value="Aba15313ORF16200P"/>
</dbReference>
<dbReference type="PROSITE" id="PS51192">
    <property type="entry name" value="HELICASE_ATP_BIND_1"/>
    <property type="match status" value="1"/>
</dbReference>
<dbReference type="InterPro" id="IPR007409">
    <property type="entry name" value="Restrct_endonuc_type1_HsdR_N"/>
</dbReference>
<keyword evidence="6" id="KW-0255">Endonuclease</keyword>
<comment type="catalytic activity">
    <reaction evidence="1 10">
        <text>Endonucleolytic cleavage of DNA to give random double-stranded fragments with terminal 5'-phosphates, ATP is simultaneously hydrolyzed.</text>
        <dbReference type="EC" id="3.1.21.3"/>
    </reaction>
</comment>
<protein>
    <recommendedName>
        <fullName evidence="10">Type I restriction enzyme endonuclease subunit</fullName>
        <shortName evidence="10">R protein</shortName>
        <ecNumber evidence="10">3.1.21.3</ecNumber>
    </recommendedName>
</protein>
<evidence type="ECO:0000313" key="12">
    <source>
        <dbReference type="Proteomes" id="UP000439424"/>
    </source>
</evidence>
<evidence type="ECO:0000256" key="10">
    <source>
        <dbReference type="RuleBase" id="RU364115"/>
    </source>
</evidence>
<gene>
    <name evidence="11" type="ORF">GNY86_14725</name>
</gene>
<evidence type="ECO:0000313" key="11">
    <source>
        <dbReference type="EMBL" id="MVM92782.1"/>
    </source>
</evidence>
<evidence type="ECO:0000256" key="3">
    <source>
        <dbReference type="ARBA" id="ARBA00022722"/>
    </source>
</evidence>
<evidence type="ECO:0000256" key="6">
    <source>
        <dbReference type="ARBA" id="ARBA00022759"/>
    </source>
</evidence>
<dbReference type="InterPro" id="IPR027417">
    <property type="entry name" value="P-loop_NTPase"/>
</dbReference>
<evidence type="ECO:0000256" key="7">
    <source>
        <dbReference type="ARBA" id="ARBA00022801"/>
    </source>
</evidence>
<dbReference type="InterPro" id="IPR004473">
    <property type="entry name" value="Restrct_endonuc_typeI_HsdR"/>
</dbReference>
<dbReference type="Pfam" id="PF22679">
    <property type="entry name" value="T1R_D3-like"/>
    <property type="match status" value="1"/>
</dbReference>
<evidence type="ECO:0000256" key="9">
    <source>
        <dbReference type="ARBA" id="ARBA00023125"/>
    </source>
</evidence>
<keyword evidence="4 10" id="KW-0547">Nucleotide-binding</keyword>
<proteinExistence type="inferred from homology"/>
<dbReference type="CDD" id="cd22332">
    <property type="entry name" value="HsdR_N"/>
    <property type="match status" value="1"/>
</dbReference>
<name>A0A6I4HNZ9_ACIBA</name>
<dbReference type="CDD" id="cd18800">
    <property type="entry name" value="SF2_C_EcoR124I-like"/>
    <property type="match status" value="1"/>
</dbReference>
<dbReference type="Gene3D" id="3.40.50.300">
    <property type="entry name" value="P-loop containing nucleotide triphosphate hydrolases"/>
    <property type="match status" value="2"/>
</dbReference>
<dbReference type="NCBIfam" id="TIGR00348">
    <property type="entry name" value="hsdR"/>
    <property type="match status" value="1"/>
</dbReference>
<dbReference type="EMBL" id="WPIP01000124">
    <property type="protein sequence ID" value="MVM92782.1"/>
    <property type="molecule type" value="Genomic_DNA"/>
</dbReference>
<evidence type="ECO:0000256" key="4">
    <source>
        <dbReference type="ARBA" id="ARBA00022741"/>
    </source>
</evidence>
<comment type="function">
    <text evidence="10">Subunit R is required for both nuclease and ATPase activities, but not for modification.</text>
</comment>
<dbReference type="RefSeq" id="WP_046693189.1">
    <property type="nucleotide sequence ID" value="NZ_AP031579.1"/>
</dbReference>
<organism evidence="11 12">
    <name type="scientific">Acinetobacter baumannii</name>
    <dbReference type="NCBI Taxonomy" id="470"/>
    <lineage>
        <taxon>Bacteria</taxon>
        <taxon>Pseudomonadati</taxon>
        <taxon>Pseudomonadota</taxon>
        <taxon>Gammaproteobacteria</taxon>
        <taxon>Moraxellales</taxon>
        <taxon>Moraxellaceae</taxon>
        <taxon>Acinetobacter</taxon>
        <taxon>Acinetobacter calcoaceticus/baumannii complex</taxon>
    </lineage>
</organism>
<keyword evidence="7 10" id="KW-0378">Hydrolase</keyword>
<dbReference type="CDD" id="cd18030">
    <property type="entry name" value="DEXHc_RE_I_HsdR"/>
    <property type="match status" value="1"/>
</dbReference>
<reference evidence="11 12" key="1">
    <citation type="submission" date="2019-11" db="EMBL/GenBank/DDBJ databases">
        <title>Multidrug-resistant Acinetobacter baumannii moving toward extensively drug-resistant over fifteen years in South of Brazil.</title>
        <authorList>
            <person name="Fedrigo N.H."/>
            <person name="Cerdeira L."/>
            <person name="Fuga B."/>
            <person name="Marini P.V.B."/>
            <person name="Shinohara D.R."/>
            <person name="Carrara-Marroni F.E."/>
            <person name="Lincopan N."/>
            <person name="Tognim M.C.B."/>
        </authorList>
    </citation>
    <scope>NUCLEOTIDE SEQUENCE [LARGE SCALE GENOMIC DNA]</scope>
    <source>
        <strain evidence="11 12">Ac576</strain>
    </source>
</reference>
<keyword evidence="8 10" id="KW-0067">ATP-binding</keyword>
<dbReference type="PANTHER" id="PTHR30195:SF15">
    <property type="entry name" value="TYPE I RESTRICTION ENZYME HINDI ENDONUCLEASE SUBUNIT"/>
    <property type="match status" value="1"/>
</dbReference>
<dbReference type="InterPro" id="IPR040980">
    <property type="entry name" value="SWI2_SNF2"/>
</dbReference>
<evidence type="ECO:0000256" key="8">
    <source>
        <dbReference type="ARBA" id="ARBA00022840"/>
    </source>
</evidence>
<dbReference type="AlphaFoldDB" id="A0A6I4HNZ9"/>
<dbReference type="GO" id="GO:0003677">
    <property type="term" value="F:DNA binding"/>
    <property type="evidence" value="ECO:0007669"/>
    <property type="project" value="UniProtKB-KW"/>
</dbReference>
<evidence type="ECO:0000256" key="2">
    <source>
        <dbReference type="ARBA" id="ARBA00008598"/>
    </source>
</evidence>
<dbReference type="InterPro" id="IPR014001">
    <property type="entry name" value="Helicase_ATP-bd"/>
</dbReference>
<keyword evidence="5 10" id="KW-0680">Restriction system</keyword>
<dbReference type="GO" id="GO:0005524">
    <property type="term" value="F:ATP binding"/>
    <property type="evidence" value="ECO:0007669"/>
    <property type="project" value="UniProtKB-KW"/>
</dbReference>
<keyword evidence="9 10" id="KW-0238">DNA-binding</keyword>
<comment type="subunit">
    <text evidence="10">The type I restriction/modification system is composed of three polypeptides R, M and S.</text>
</comment>
<dbReference type="InterPro" id="IPR051268">
    <property type="entry name" value="Type-I_R_enzyme_R_subunit"/>
</dbReference>
<comment type="caution">
    <text evidence="11">The sequence shown here is derived from an EMBL/GenBank/DDBJ whole genome shotgun (WGS) entry which is preliminary data.</text>
</comment>
<accession>A0A6I4HNZ9</accession>
<dbReference type="SUPFAM" id="SSF52540">
    <property type="entry name" value="P-loop containing nucleoside triphosphate hydrolases"/>
    <property type="match status" value="1"/>
</dbReference>
<dbReference type="PANTHER" id="PTHR30195">
    <property type="entry name" value="TYPE I SITE-SPECIFIC DEOXYRIBONUCLEASE PROTEIN SUBUNIT M AND R"/>
    <property type="match status" value="1"/>
</dbReference>
<sequence>MTLDTINMDYTVNNEVHTQQQVIAVLQTLGFSYLGNWQYRENNSNIEPEYLTEFLKSQGHSDHEISKVYDELNKVLSNKYDGLYEVNKAFYGKLRMGVGVKMSAEENEKTIFLIDWKNRANNRFYVAEEVTLKGVEAERRPDLVLYVNGIAIGVIELKRGSVSLGEGIAQLVSNQQAEFNPWFFNTTQLLIAGNTSQGLQYGTTLTPSKFYLNWKEDTDVEEDNILFKYLRRLCNQDRLLEIIYDCIIFDAGVKKLPRSHQYFGLKAAQQYVNKKQGGIIWHTQGAGKSILMVMLAKWILQNKPHARVVVITDRDELDKQIEKVFTQSGRKVTRASNGANLMSALQNPEERLLCTLIHKFGQRDVEDIDAFIANLAKQKSKVFGEVIVFIDECHRTQSGDLHRYMKAIIPQAVMIGFTGTPLLKKDAKNSLEVFGGYIHTYLFKEAVEDGVILDLAYEARDVDQYISDQDAIDDWFKETVRNRNLNEWQQVELKKEWGTRQKLNSSEQRMRKIMLDFNNDFMRRIPRLKERGTAILVASSIYEACKYYNLIQDSNSPILRKRCALITSYEPSPAKVSKSIVDSHTETEDQYIYATYEKILQNVKSEPQKTKAETYTDNAKKKFVDHPTEMKLLIVVDKLLTGFDAPSCSVLYLDKSMQDHGLFQAICRTNRLDTADKEYGLIIDYKNLFQKMAKAIAVYNSELDTSASEEAQIEIKNRKIMAKEHLDNAMEQLNLLMQMVQPNSCEEDRLKFFCGKSENPDDLKATYQRRITLYKSVASFFRAFANAKDELAEIGYTAEEIKEIKAKEVFYLDLREKVRLRAGEYLDLKTFEADMRYLIDNYIDAKNSVKVSSFEDKTLIQLIVETGIAETITKKLNNMKDRNSVAETIENNIRSTLIKDHLADPAFHAKMSGLLEEVIKIRKDSADRYAEYLKKIEQLAKQVHSGTVVKTSARIDTTGKKALFNLFNHEEQALELHEFVLNNKPAGWQTHPLKTSKLRNMIKKQIQDENLLDKLMDIFTGHDEFR</sequence>
<dbReference type="GO" id="GO:0009307">
    <property type="term" value="P:DNA restriction-modification system"/>
    <property type="evidence" value="ECO:0007669"/>
    <property type="project" value="UniProtKB-KW"/>
</dbReference>
<evidence type="ECO:0000256" key="1">
    <source>
        <dbReference type="ARBA" id="ARBA00000851"/>
    </source>
</evidence>
<dbReference type="SMART" id="SM00487">
    <property type="entry name" value="DEXDc"/>
    <property type="match status" value="1"/>
</dbReference>
<dbReference type="EC" id="3.1.21.3" evidence="10"/>
<dbReference type="Pfam" id="PF18766">
    <property type="entry name" value="SWI2_SNF2"/>
    <property type="match status" value="1"/>
</dbReference>
<dbReference type="GO" id="GO:0009035">
    <property type="term" value="F:type I site-specific deoxyribonuclease activity"/>
    <property type="evidence" value="ECO:0007669"/>
    <property type="project" value="UniProtKB-EC"/>
</dbReference>
<evidence type="ECO:0000256" key="5">
    <source>
        <dbReference type="ARBA" id="ARBA00022747"/>
    </source>
</evidence>